<evidence type="ECO:0000256" key="3">
    <source>
        <dbReference type="ARBA" id="ARBA00022840"/>
    </source>
</evidence>
<name>A0A4R6WS01_9PROT</name>
<dbReference type="UniPathway" id="UPA00241">
    <property type="reaction ID" value="UER00356"/>
</dbReference>
<comment type="caution">
    <text evidence="7">The sequence shown here is derived from an EMBL/GenBank/DDBJ whole genome shotgun (WGS) entry which is preliminary data.</text>
</comment>
<dbReference type="PANTHER" id="PTHR10695">
    <property type="entry name" value="DEPHOSPHO-COA KINASE-RELATED"/>
    <property type="match status" value="1"/>
</dbReference>
<dbReference type="Proteomes" id="UP000295783">
    <property type="component" value="Unassembled WGS sequence"/>
</dbReference>
<dbReference type="InterPro" id="IPR027417">
    <property type="entry name" value="P-loop_NTPase"/>
</dbReference>
<evidence type="ECO:0000313" key="8">
    <source>
        <dbReference type="Proteomes" id="UP000295783"/>
    </source>
</evidence>
<protein>
    <recommendedName>
        <fullName evidence="5 6">Dephospho-CoA kinase</fullName>
        <ecNumber evidence="5 6">2.7.1.24</ecNumber>
    </recommendedName>
    <alternativeName>
        <fullName evidence="5">Dephosphocoenzyme A kinase</fullName>
    </alternativeName>
</protein>
<dbReference type="SUPFAM" id="SSF52540">
    <property type="entry name" value="P-loop containing nucleoside triphosphate hydrolases"/>
    <property type="match status" value="1"/>
</dbReference>
<dbReference type="NCBIfam" id="TIGR00152">
    <property type="entry name" value="dephospho-CoA kinase"/>
    <property type="match status" value="1"/>
</dbReference>
<comment type="pathway">
    <text evidence="5">Cofactor biosynthesis; coenzyme A biosynthesis; CoA from (R)-pantothenate: step 5/5.</text>
</comment>
<keyword evidence="5" id="KW-0808">Transferase</keyword>
<dbReference type="RefSeq" id="WP_133613636.1">
    <property type="nucleotide sequence ID" value="NZ_SNYW01000008.1"/>
</dbReference>
<evidence type="ECO:0000256" key="1">
    <source>
        <dbReference type="ARBA" id="ARBA00009018"/>
    </source>
</evidence>
<dbReference type="Pfam" id="PF01121">
    <property type="entry name" value="CoaE"/>
    <property type="match status" value="1"/>
</dbReference>
<dbReference type="GO" id="GO:0004140">
    <property type="term" value="F:dephospho-CoA kinase activity"/>
    <property type="evidence" value="ECO:0007669"/>
    <property type="project" value="UniProtKB-UniRule"/>
</dbReference>
<evidence type="ECO:0000256" key="6">
    <source>
        <dbReference type="NCBIfam" id="TIGR00152"/>
    </source>
</evidence>
<dbReference type="CDD" id="cd02022">
    <property type="entry name" value="DPCK"/>
    <property type="match status" value="1"/>
</dbReference>
<proteinExistence type="inferred from homology"/>
<sequence length="197" mass="21534">MHILGLTGSIGMGKSTAAAMLRRLGVPVHDADAAVHRLMGRGGQAVARVAAAFPGTAVGGAIDRGELGARVFGRPAEMKRLEAILHPLVRAEETAFLRRCRAARRNLVVLDIPLLFETGGEKRCDRVVVVTAPQFLQKQRVLKRPGMTPERLAQVLGRQMPDREKRLLADWVVETGLGRRPTLVALQKVVRSMRRTA</sequence>
<accession>A0A4R6WS01</accession>
<keyword evidence="5" id="KW-0963">Cytoplasm</keyword>
<gene>
    <name evidence="5" type="primary">coaE</name>
    <name evidence="7" type="ORF">A8950_2170</name>
</gene>
<comment type="subcellular location">
    <subcellularLocation>
        <location evidence="5">Cytoplasm</location>
    </subcellularLocation>
</comment>
<dbReference type="HAMAP" id="MF_00376">
    <property type="entry name" value="Dephospho_CoA_kinase"/>
    <property type="match status" value="1"/>
</dbReference>
<keyword evidence="4 5" id="KW-0173">Coenzyme A biosynthesis</keyword>
<keyword evidence="5 7" id="KW-0418">Kinase</keyword>
<dbReference type="AlphaFoldDB" id="A0A4R6WS01"/>
<keyword evidence="3 5" id="KW-0067">ATP-binding</keyword>
<evidence type="ECO:0000313" key="7">
    <source>
        <dbReference type="EMBL" id="TDQ82347.1"/>
    </source>
</evidence>
<feature type="binding site" evidence="5">
    <location>
        <begin position="11"/>
        <end position="16"/>
    </location>
    <ligand>
        <name>ATP</name>
        <dbReference type="ChEBI" id="CHEBI:30616"/>
    </ligand>
</feature>
<evidence type="ECO:0000256" key="2">
    <source>
        <dbReference type="ARBA" id="ARBA00022741"/>
    </source>
</evidence>
<dbReference type="PANTHER" id="PTHR10695:SF46">
    <property type="entry name" value="BIFUNCTIONAL COENZYME A SYNTHASE-RELATED"/>
    <property type="match status" value="1"/>
</dbReference>
<dbReference type="OrthoDB" id="9812943at2"/>
<comment type="catalytic activity">
    <reaction evidence="5">
        <text>3'-dephospho-CoA + ATP = ADP + CoA + H(+)</text>
        <dbReference type="Rhea" id="RHEA:18245"/>
        <dbReference type="ChEBI" id="CHEBI:15378"/>
        <dbReference type="ChEBI" id="CHEBI:30616"/>
        <dbReference type="ChEBI" id="CHEBI:57287"/>
        <dbReference type="ChEBI" id="CHEBI:57328"/>
        <dbReference type="ChEBI" id="CHEBI:456216"/>
        <dbReference type="EC" id="2.7.1.24"/>
    </reaction>
</comment>
<comment type="function">
    <text evidence="5">Catalyzes the phosphorylation of the 3'-hydroxyl group of dephosphocoenzyme A to form coenzyme A.</text>
</comment>
<reference evidence="7 8" key="1">
    <citation type="submission" date="2019-03" db="EMBL/GenBank/DDBJ databases">
        <title>Genomic Encyclopedia of Type Strains, Phase III (KMG-III): the genomes of soil and plant-associated and newly described type strains.</title>
        <authorList>
            <person name="Whitman W."/>
        </authorList>
    </citation>
    <scope>NUCLEOTIDE SEQUENCE [LARGE SCALE GENOMIC DNA]</scope>
    <source>
        <strain evidence="7 8">CGMCC 1.7660</strain>
    </source>
</reference>
<evidence type="ECO:0000256" key="4">
    <source>
        <dbReference type="ARBA" id="ARBA00022993"/>
    </source>
</evidence>
<dbReference type="EC" id="2.7.1.24" evidence="5 6"/>
<dbReference type="InterPro" id="IPR001977">
    <property type="entry name" value="Depp_CoAkinase"/>
</dbReference>
<dbReference type="PROSITE" id="PS51219">
    <property type="entry name" value="DPCK"/>
    <property type="match status" value="1"/>
</dbReference>
<organism evidence="7 8">
    <name type="scientific">Dongia mobilis</name>
    <dbReference type="NCBI Taxonomy" id="578943"/>
    <lineage>
        <taxon>Bacteria</taxon>
        <taxon>Pseudomonadati</taxon>
        <taxon>Pseudomonadota</taxon>
        <taxon>Alphaproteobacteria</taxon>
        <taxon>Rhodospirillales</taxon>
        <taxon>Dongiaceae</taxon>
        <taxon>Dongia</taxon>
    </lineage>
</organism>
<keyword evidence="2 5" id="KW-0547">Nucleotide-binding</keyword>
<dbReference type="Gene3D" id="3.40.50.300">
    <property type="entry name" value="P-loop containing nucleotide triphosphate hydrolases"/>
    <property type="match status" value="1"/>
</dbReference>
<dbReference type="EMBL" id="SNYW01000008">
    <property type="protein sequence ID" value="TDQ82347.1"/>
    <property type="molecule type" value="Genomic_DNA"/>
</dbReference>
<dbReference type="GO" id="GO:0005737">
    <property type="term" value="C:cytoplasm"/>
    <property type="evidence" value="ECO:0007669"/>
    <property type="project" value="UniProtKB-SubCell"/>
</dbReference>
<comment type="similarity">
    <text evidence="1 5">Belongs to the CoaE family.</text>
</comment>
<dbReference type="GO" id="GO:0015937">
    <property type="term" value="P:coenzyme A biosynthetic process"/>
    <property type="evidence" value="ECO:0007669"/>
    <property type="project" value="UniProtKB-UniRule"/>
</dbReference>
<dbReference type="GO" id="GO:0005524">
    <property type="term" value="F:ATP binding"/>
    <property type="evidence" value="ECO:0007669"/>
    <property type="project" value="UniProtKB-UniRule"/>
</dbReference>
<keyword evidence="8" id="KW-1185">Reference proteome</keyword>
<evidence type="ECO:0000256" key="5">
    <source>
        <dbReference type="HAMAP-Rule" id="MF_00376"/>
    </source>
</evidence>